<proteinExistence type="predicted"/>
<keyword evidence="1" id="KW-0812">Transmembrane</keyword>
<organism evidence="2 3">
    <name type="scientific">Piloderma croceum (strain F 1598)</name>
    <dbReference type="NCBI Taxonomy" id="765440"/>
    <lineage>
        <taxon>Eukaryota</taxon>
        <taxon>Fungi</taxon>
        <taxon>Dikarya</taxon>
        <taxon>Basidiomycota</taxon>
        <taxon>Agaricomycotina</taxon>
        <taxon>Agaricomycetes</taxon>
        <taxon>Agaricomycetidae</taxon>
        <taxon>Atheliales</taxon>
        <taxon>Atheliaceae</taxon>
        <taxon>Piloderma</taxon>
    </lineage>
</organism>
<name>A0A0C3EKV0_PILCF</name>
<evidence type="ECO:0000256" key="1">
    <source>
        <dbReference type="SAM" id="Phobius"/>
    </source>
</evidence>
<evidence type="ECO:0000313" key="2">
    <source>
        <dbReference type="EMBL" id="KIM73220.1"/>
    </source>
</evidence>
<dbReference type="InParanoid" id="A0A0C3EKV0"/>
<reference evidence="3" key="2">
    <citation type="submission" date="2015-01" db="EMBL/GenBank/DDBJ databases">
        <title>Evolutionary Origins and Diversification of the Mycorrhizal Mutualists.</title>
        <authorList>
            <consortium name="DOE Joint Genome Institute"/>
            <consortium name="Mycorrhizal Genomics Consortium"/>
            <person name="Kohler A."/>
            <person name="Kuo A."/>
            <person name="Nagy L.G."/>
            <person name="Floudas D."/>
            <person name="Copeland A."/>
            <person name="Barry K.W."/>
            <person name="Cichocki N."/>
            <person name="Veneault-Fourrey C."/>
            <person name="LaButti K."/>
            <person name="Lindquist E.A."/>
            <person name="Lipzen A."/>
            <person name="Lundell T."/>
            <person name="Morin E."/>
            <person name="Murat C."/>
            <person name="Riley R."/>
            <person name="Ohm R."/>
            <person name="Sun H."/>
            <person name="Tunlid A."/>
            <person name="Henrissat B."/>
            <person name="Grigoriev I.V."/>
            <person name="Hibbett D.S."/>
            <person name="Martin F."/>
        </authorList>
    </citation>
    <scope>NUCLEOTIDE SEQUENCE [LARGE SCALE GENOMIC DNA]</scope>
    <source>
        <strain evidence="3">F 1598</strain>
    </source>
</reference>
<reference evidence="2 3" key="1">
    <citation type="submission" date="2014-04" db="EMBL/GenBank/DDBJ databases">
        <authorList>
            <consortium name="DOE Joint Genome Institute"/>
            <person name="Kuo A."/>
            <person name="Tarkka M."/>
            <person name="Buscot F."/>
            <person name="Kohler A."/>
            <person name="Nagy L.G."/>
            <person name="Floudas D."/>
            <person name="Copeland A."/>
            <person name="Barry K.W."/>
            <person name="Cichocki N."/>
            <person name="Veneault-Fourrey C."/>
            <person name="LaButti K."/>
            <person name="Lindquist E.A."/>
            <person name="Lipzen A."/>
            <person name="Lundell T."/>
            <person name="Morin E."/>
            <person name="Murat C."/>
            <person name="Sun H."/>
            <person name="Tunlid A."/>
            <person name="Henrissat B."/>
            <person name="Grigoriev I.V."/>
            <person name="Hibbett D.S."/>
            <person name="Martin F."/>
            <person name="Nordberg H.P."/>
            <person name="Cantor M.N."/>
            <person name="Hua S.X."/>
        </authorList>
    </citation>
    <scope>NUCLEOTIDE SEQUENCE [LARGE SCALE GENOMIC DNA]</scope>
    <source>
        <strain evidence="2 3">F 1598</strain>
    </source>
</reference>
<protein>
    <submittedName>
        <fullName evidence="2">Uncharacterized protein</fullName>
    </submittedName>
</protein>
<feature type="transmembrane region" description="Helical" evidence="1">
    <location>
        <begin position="6"/>
        <end position="24"/>
    </location>
</feature>
<sequence length="150" mass="16455">MDSPRLRIAAILTVAVELLQLISITLQVTVLVIESAAAIICALIYLLIYFTESLIGDICSQPLTKPIQTSTDDLLPCPCPYMYICSPDIPSSQFYIVTCGRQVGVFEDGIFAQEQTVDVDGGTMIGFDTWDEALKEFMRVYNNGGTCSVQ</sequence>
<gene>
    <name evidence="2" type="ORF">PILCRDRAFT_15410</name>
</gene>
<dbReference type="Proteomes" id="UP000054166">
    <property type="component" value="Unassembled WGS sequence"/>
</dbReference>
<evidence type="ECO:0000313" key="3">
    <source>
        <dbReference type="Proteomes" id="UP000054166"/>
    </source>
</evidence>
<dbReference type="EMBL" id="KN833089">
    <property type="protein sequence ID" value="KIM73220.1"/>
    <property type="molecule type" value="Genomic_DNA"/>
</dbReference>
<feature type="transmembrane region" description="Helical" evidence="1">
    <location>
        <begin position="31"/>
        <end position="50"/>
    </location>
</feature>
<dbReference type="OrthoDB" id="3270804at2759"/>
<accession>A0A0C3EKV0</accession>
<dbReference type="HOGENOM" id="CLU_1741276_0_0_1"/>
<keyword evidence="1" id="KW-1133">Transmembrane helix</keyword>
<keyword evidence="1" id="KW-0472">Membrane</keyword>
<dbReference type="AlphaFoldDB" id="A0A0C3EKV0"/>
<keyword evidence="3" id="KW-1185">Reference proteome</keyword>